<organism evidence="4 5">
    <name type="scientific">Mangrovihabitans endophyticus</name>
    <dbReference type="NCBI Taxonomy" id="1751298"/>
    <lineage>
        <taxon>Bacteria</taxon>
        <taxon>Bacillati</taxon>
        <taxon>Actinomycetota</taxon>
        <taxon>Actinomycetes</taxon>
        <taxon>Micromonosporales</taxon>
        <taxon>Micromonosporaceae</taxon>
        <taxon>Mangrovihabitans</taxon>
    </lineage>
</organism>
<dbReference type="CDD" id="cd04301">
    <property type="entry name" value="NAT_SF"/>
    <property type="match status" value="1"/>
</dbReference>
<dbReference type="SUPFAM" id="SSF55729">
    <property type="entry name" value="Acyl-CoA N-acyltransferases (Nat)"/>
    <property type="match status" value="1"/>
</dbReference>
<evidence type="ECO:0000313" key="5">
    <source>
        <dbReference type="Proteomes" id="UP000656042"/>
    </source>
</evidence>
<evidence type="ECO:0000256" key="1">
    <source>
        <dbReference type="ARBA" id="ARBA00022679"/>
    </source>
</evidence>
<dbReference type="Proteomes" id="UP000656042">
    <property type="component" value="Unassembled WGS sequence"/>
</dbReference>
<dbReference type="AlphaFoldDB" id="A0A8J3FRC3"/>
<name>A0A8J3FRC3_9ACTN</name>
<accession>A0A8J3FRC3</accession>
<dbReference type="InterPro" id="IPR050832">
    <property type="entry name" value="Bact_Acetyltransf"/>
</dbReference>
<dbReference type="EMBL" id="BMMX01000045">
    <property type="protein sequence ID" value="GGL14696.1"/>
    <property type="molecule type" value="Genomic_DNA"/>
</dbReference>
<gene>
    <name evidence="4" type="ORF">GCM10012284_56790</name>
</gene>
<evidence type="ECO:0000259" key="3">
    <source>
        <dbReference type="PROSITE" id="PS51186"/>
    </source>
</evidence>
<feature type="domain" description="N-acetyltransferase" evidence="3">
    <location>
        <begin position="1"/>
        <end position="134"/>
    </location>
</feature>
<reference evidence="4" key="1">
    <citation type="journal article" date="2014" name="Int. J. Syst. Evol. Microbiol.">
        <title>Complete genome sequence of Corynebacterium casei LMG S-19264T (=DSM 44701T), isolated from a smear-ripened cheese.</title>
        <authorList>
            <consortium name="US DOE Joint Genome Institute (JGI-PGF)"/>
            <person name="Walter F."/>
            <person name="Albersmeier A."/>
            <person name="Kalinowski J."/>
            <person name="Ruckert C."/>
        </authorList>
    </citation>
    <scope>NUCLEOTIDE SEQUENCE</scope>
    <source>
        <strain evidence="4">CGMCC 4.7299</strain>
    </source>
</reference>
<dbReference type="InterPro" id="IPR016181">
    <property type="entry name" value="Acyl_CoA_acyltransferase"/>
</dbReference>
<dbReference type="PANTHER" id="PTHR43877">
    <property type="entry name" value="AMINOALKYLPHOSPHONATE N-ACETYLTRANSFERASE-RELATED-RELATED"/>
    <property type="match status" value="1"/>
</dbReference>
<dbReference type="Gene3D" id="3.40.630.30">
    <property type="match status" value="1"/>
</dbReference>
<evidence type="ECO:0000256" key="2">
    <source>
        <dbReference type="ARBA" id="ARBA00023315"/>
    </source>
</evidence>
<dbReference type="GO" id="GO:0016747">
    <property type="term" value="F:acyltransferase activity, transferring groups other than amino-acyl groups"/>
    <property type="evidence" value="ECO:0007669"/>
    <property type="project" value="InterPro"/>
</dbReference>
<sequence length="134" mass="14300">MLIELRPGLDPELTALVVAQQRELGLAAGIPWGREHLVGIVDGRAVACGAWRSAGPEVAILARLYVRPAYRRRGLGRQLVVALEEEISAAGRSEVRLSAFIDRPAALALFRAAGYLPAPGGRLTKSLSVLGRVP</sequence>
<protein>
    <recommendedName>
        <fullName evidence="3">N-acetyltransferase domain-containing protein</fullName>
    </recommendedName>
</protein>
<comment type="caution">
    <text evidence="4">The sequence shown here is derived from an EMBL/GenBank/DDBJ whole genome shotgun (WGS) entry which is preliminary data.</text>
</comment>
<dbReference type="Pfam" id="PF00583">
    <property type="entry name" value="Acetyltransf_1"/>
    <property type="match status" value="1"/>
</dbReference>
<keyword evidence="2" id="KW-0012">Acyltransferase</keyword>
<reference evidence="4" key="2">
    <citation type="submission" date="2020-09" db="EMBL/GenBank/DDBJ databases">
        <authorList>
            <person name="Sun Q."/>
            <person name="Zhou Y."/>
        </authorList>
    </citation>
    <scope>NUCLEOTIDE SEQUENCE</scope>
    <source>
        <strain evidence="4">CGMCC 4.7299</strain>
    </source>
</reference>
<dbReference type="InterPro" id="IPR000182">
    <property type="entry name" value="GNAT_dom"/>
</dbReference>
<dbReference type="PROSITE" id="PS51186">
    <property type="entry name" value="GNAT"/>
    <property type="match status" value="1"/>
</dbReference>
<dbReference type="RefSeq" id="WP_189082400.1">
    <property type="nucleotide sequence ID" value="NZ_BMMX01000045.1"/>
</dbReference>
<proteinExistence type="predicted"/>
<keyword evidence="1" id="KW-0808">Transferase</keyword>
<evidence type="ECO:0000313" key="4">
    <source>
        <dbReference type="EMBL" id="GGL14696.1"/>
    </source>
</evidence>
<keyword evidence="5" id="KW-1185">Reference proteome</keyword>